<feature type="coiled-coil region" evidence="1">
    <location>
        <begin position="4"/>
        <end position="31"/>
    </location>
</feature>
<sequence length="77" mass="9074">MKEHRELQTLIDQLERYIKEQAEQIDSLHKTIGHLTELSAKYNDEMMRLRRAISDELSITRAAEIFSQGVFKQRGVE</sequence>
<keyword evidence="1" id="KW-0175">Coiled coil</keyword>
<gene>
    <name evidence="2" type="ORF">UFOVP586_46</name>
</gene>
<dbReference type="EMBL" id="LR796553">
    <property type="protein sequence ID" value="CAB4152033.1"/>
    <property type="molecule type" value="Genomic_DNA"/>
</dbReference>
<proteinExistence type="predicted"/>
<evidence type="ECO:0000313" key="2">
    <source>
        <dbReference type="EMBL" id="CAB4152033.1"/>
    </source>
</evidence>
<reference evidence="2" key="1">
    <citation type="submission" date="2020-04" db="EMBL/GenBank/DDBJ databases">
        <authorList>
            <person name="Chiriac C."/>
            <person name="Salcher M."/>
            <person name="Ghai R."/>
            <person name="Kavagutti S V."/>
        </authorList>
    </citation>
    <scope>NUCLEOTIDE SEQUENCE</scope>
</reference>
<organism evidence="2">
    <name type="scientific">uncultured Caudovirales phage</name>
    <dbReference type="NCBI Taxonomy" id="2100421"/>
    <lineage>
        <taxon>Viruses</taxon>
        <taxon>Duplodnaviria</taxon>
        <taxon>Heunggongvirae</taxon>
        <taxon>Uroviricota</taxon>
        <taxon>Caudoviricetes</taxon>
        <taxon>Peduoviridae</taxon>
        <taxon>Maltschvirus</taxon>
        <taxon>Maltschvirus maltsch</taxon>
    </lineage>
</organism>
<accession>A0A6J5N3W6</accession>
<name>A0A6J5N3W6_9CAUD</name>
<protein>
    <submittedName>
        <fullName evidence="2">Uncharacterized protein</fullName>
    </submittedName>
</protein>
<evidence type="ECO:0000256" key="1">
    <source>
        <dbReference type="SAM" id="Coils"/>
    </source>
</evidence>